<proteinExistence type="predicted"/>
<reference evidence="9 10" key="1">
    <citation type="journal article" date="2015" name="Biotechnol. Biofuels">
        <title>Enhanced degradation of softwood versus hardwood by the white-rot fungus Pycnoporus coccineus.</title>
        <authorList>
            <person name="Couturier M."/>
            <person name="Navarro D."/>
            <person name="Chevret D."/>
            <person name="Henrissat B."/>
            <person name="Piumi F."/>
            <person name="Ruiz-Duenas F.J."/>
            <person name="Martinez A.T."/>
            <person name="Grigoriev I.V."/>
            <person name="Riley R."/>
            <person name="Lipzen A."/>
            <person name="Berrin J.G."/>
            <person name="Master E.R."/>
            <person name="Rosso M.N."/>
        </authorList>
    </citation>
    <scope>NUCLEOTIDE SEQUENCE [LARGE SCALE GENOMIC DNA]</scope>
    <source>
        <strain evidence="9 10">BRFM310</strain>
    </source>
</reference>
<gene>
    <name evidence="9" type="ORF">PYCCODRAFT_176286</name>
</gene>
<dbReference type="GO" id="GO:0034389">
    <property type="term" value="P:lipid droplet organization"/>
    <property type="evidence" value="ECO:0007669"/>
    <property type="project" value="TreeGrafter"/>
</dbReference>
<name>A0A1Y2ISI0_TRAC3</name>
<organism evidence="9 10">
    <name type="scientific">Trametes coccinea (strain BRFM310)</name>
    <name type="common">Pycnoporus coccineus</name>
    <dbReference type="NCBI Taxonomy" id="1353009"/>
    <lineage>
        <taxon>Eukaryota</taxon>
        <taxon>Fungi</taxon>
        <taxon>Dikarya</taxon>
        <taxon>Basidiomycota</taxon>
        <taxon>Agaricomycotina</taxon>
        <taxon>Agaricomycetes</taxon>
        <taxon>Polyporales</taxon>
        <taxon>Polyporaceae</taxon>
        <taxon>Trametes</taxon>
    </lineage>
</organism>
<keyword evidence="5 8" id="KW-1133">Transmembrane helix</keyword>
<keyword evidence="10" id="KW-1185">Reference proteome</keyword>
<comment type="subcellular location">
    <subcellularLocation>
        <location evidence="1">Endoplasmic reticulum membrane</location>
        <topology evidence="1">Multi-pass membrane protein</topology>
    </subcellularLocation>
</comment>
<keyword evidence="4" id="KW-0256">Endoplasmic reticulum</keyword>
<dbReference type="EMBL" id="KZ084098">
    <property type="protein sequence ID" value="OSD04099.1"/>
    <property type="molecule type" value="Genomic_DNA"/>
</dbReference>
<feature type="transmembrane region" description="Helical" evidence="8">
    <location>
        <begin position="220"/>
        <end position="244"/>
    </location>
</feature>
<evidence type="ECO:0008006" key="11">
    <source>
        <dbReference type="Google" id="ProtNLM"/>
    </source>
</evidence>
<evidence type="ECO:0000313" key="9">
    <source>
        <dbReference type="EMBL" id="OSD04099.1"/>
    </source>
</evidence>
<dbReference type="GO" id="GO:0008654">
    <property type="term" value="P:phospholipid biosynthetic process"/>
    <property type="evidence" value="ECO:0007669"/>
    <property type="project" value="TreeGrafter"/>
</dbReference>
<protein>
    <recommendedName>
        <fullName evidence="11">Inositol phospholipid synthesis and fat-storage-inducing TM-domain-containing protein</fullName>
    </recommendedName>
</protein>
<evidence type="ECO:0000256" key="1">
    <source>
        <dbReference type="ARBA" id="ARBA00004477"/>
    </source>
</evidence>
<evidence type="ECO:0000256" key="5">
    <source>
        <dbReference type="ARBA" id="ARBA00022989"/>
    </source>
</evidence>
<accession>A0A1Y2ISI0</accession>
<evidence type="ECO:0000313" key="10">
    <source>
        <dbReference type="Proteomes" id="UP000193067"/>
    </source>
</evidence>
<dbReference type="AlphaFoldDB" id="A0A1Y2ISI0"/>
<evidence type="ECO:0000256" key="3">
    <source>
        <dbReference type="ARBA" id="ARBA00022801"/>
    </source>
</evidence>
<dbReference type="Pfam" id="PF10261">
    <property type="entry name" value="FIT"/>
    <property type="match status" value="2"/>
</dbReference>
<evidence type="ECO:0000256" key="8">
    <source>
        <dbReference type="SAM" id="Phobius"/>
    </source>
</evidence>
<sequence length="291" mass="32195">MPDPRTVALAAVTSIVLFGTVYSVTYDTYLDTSNPLITSLPHHLHETDYFASKKNPLNVYFTKKLWAWITVTFLFHWFTSPSAIRTKARVTQYLIATTVWLAFTSWFFGPPVFDRLTASTGGECVLHLPSGAVVNVPQQYCYTKSTISNVADAALFPATVLLPEGEWSGVPRLRKGHDVSGHVFLLTMSILFLVDQLRLSFSTPRGARPSETQWPPLHKWAVTLGGVVALASVFATYTTSVYFHTPFEKLTGYLMGVIAFGFTQLPHYMLSQAGSTSSNQPTQGVSVDKQS</sequence>
<dbReference type="GO" id="GO:0019915">
    <property type="term" value="P:lipid storage"/>
    <property type="evidence" value="ECO:0007669"/>
    <property type="project" value="InterPro"/>
</dbReference>
<evidence type="ECO:0000256" key="4">
    <source>
        <dbReference type="ARBA" id="ARBA00022824"/>
    </source>
</evidence>
<keyword evidence="2 8" id="KW-0812">Transmembrane</keyword>
<dbReference type="GO" id="GO:0010945">
    <property type="term" value="F:coenzyme A diphosphatase activity"/>
    <property type="evidence" value="ECO:0007669"/>
    <property type="project" value="InterPro"/>
</dbReference>
<feature type="transmembrane region" description="Helical" evidence="8">
    <location>
        <begin position="65"/>
        <end position="84"/>
    </location>
</feature>
<dbReference type="STRING" id="1353009.A0A1Y2ISI0"/>
<evidence type="ECO:0000256" key="2">
    <source>
        <dbReference type="ARBA" id="ARBA00022692"/>
    </source>
</evidence>
<keyword evidence="7 8" id="KW-0472">Membrane</keyword>
<evidence type="ECO:0000256" key="7">
    <source>
        <dbReference type="ARBA" id="ARBA00023136"/>
    </source>
</evidence>
<dbReference type="PANTHER" id="PTHR23129:SF0">
    <property type="entry name" value="ACYL-COENZYME A DIPHOSPHATASE FITM2"/>
    <property type="match status" value="1"/>
</dbReference>
<keyword evidence="6" id="KW-0443">Lipid metabolism</keyword>
<dbReference type="Proteomes" id="UP000193067">
    <property type="component" value="Unassembled WGS sequence"/>
</dbReference>
<dbReference type="InterPro" id="IPR019388">
    <property type="entry name" value="FIT"/>
</dbReference>
<feature type="transmembrane region" description="Helical" evidence="8">
    <location>
        <begin position="250"/>
        <end position="270"/>
    </location>
</feature>
<dbReference type="PANTHER" id="PTHR23129">
    <property type="entry name" value="ACYL-COENZYME A DIPHOSPHATASE FITM2"/>
    <property type="match status" value="1"/>
</dbReference>
<evidence type="ECO:0000256" key="6">
    <source>
        <dbReference type="ARBA" id="ARBA00023098"/>
    </source>
</evidence>
<keyword evidence="3" id="KW-0378">Hydrolase</keyword>
<dbReference type="OrthoDB" id="5579088at2759"/>
<dbReference type="GO" id="GO:0005789">
    <property type="term" value="C:endoplasmic reticulum membrane"/>
    <property type="evidence" value="ECO:0007669"/>
    <property type="project" value="UniProtKB-SubCell"/>
</dbReference>
<feature type="transmembrane region" description="Helical" evidence="8">
    <location>
        <begin position="179"/>
        <end position="199"/>
    </location>
</feature>